<comment type="similarity">
    <text evidence="3">Belongs to the D-isomer specific 2-hydroxyacid dehydrogenase family.</text>
</comment>
<name>A0A2S7U270_9BACT</name>
<dbReference type="Pfam" id="PF02826">
    <property type="entry name" value="2-Hacid_dh_C"/>
    <property type="match status" value="1"/>
</dbReference>
<protein>
    <recommendedName>
        <fullName evidence="8">Hydroxyacid dehydrogenase</fullName>
    </recommendedName>
</protein>
<dbReference type="InterPro" id="IPR036291">
    <property type="entry name" value="NAD(P)-bd_dom_sf"/>
</dbReference>
<evidence type="ECO:0000259" key="4">
    <source>
        <dbReference type="Pfam" id="PF00389"/>
    </source>
</evidence>
<dbReference type="GO" id="GO:0005829">
    <property type="term" value="C:cytosol"/>
    <property type="evidence" value="ECO:0007669"/>
    <property type="project" value="TreeGrafter"/>
</dbReference>
<dbReference type="OrthoDB" id="9805416at2"/>
<dbReference type="InterPro" id="IPR050223">
    <property type="entry name" value="D-isomer_2-hydroxyacid_DH"/>
</dbReference>
<dbReference type="Proteomes" id="UP000239907">
    <property type="component" value="Unassembled WGS sequence"/>
</dbReference>
<dbReference type="RefSeq" id="WP_105042774.1">
    <property type="nucleotide sequence ID" value="NZ_MQWA01000001.1"/>
</dbReference>
<evidence type="ECO:0000313" key="6">
    <source>
        <dbReference type="EMBL" id="PQJ28273.1"/>
    </source>
</evidence>
<dbReference type="SUPFAM" id="SSF51735">
    <property type="entry name" value="NAD(P)-binding Rossmann-fold domains"/>
    <property type="match status" value="1"/>
</dbReference>
<feature type="domain" description="D-isomer specific 2-hydroxyacid dehydrogenase NAD-binding" evidence="5">
    <location>
        <begin position="111"/>
        <end position="291"/>
    </location>
</feature>
<accession>A0A2S7U270</accession>
<dbReference type="GO" id="GO:0051287">
    <property type="term" value="F:NAD binding"/>
    <property type="evidence" value="ECO:0007669"/>
    <property type="project" value="InterPro"/>
</dbReference>
<keyword evidence="1 3" id="KW-0560">Oxidoreductase</keyword>
<proteinExistence type="inferred from homology"/>
<evidence type="ECO:0000256" key="3">
    <source>
        <dbReference type="RuleBase" id="RU003719"/>
    </source>
</evidence>
<dbReference type="Pfam" id="PF00389">
    <property type="entry name" value="2-Hacid_dh"/>
    <property type="match status" value="1"/>
</dbReference>
<dbReference type="PANTHER" id="PTHR10996">
    <property type="entry name" value="2-HYDROXYACID DEHYDROGENASE-RELATED"/>
    <property type="match status" value="1"/>
</dbReference>
<dbReference type="InterPro" id="IPR006140">
    <property type="entry name" value="D-isomer_DH_NAD-bd"/>
</dbReference>
<gene>
    <name evidence="6" type="ORF">BSZ32_06965</name>
</gene>
<dbReference type="GO" id="GO:0016618">
    <property type="term" value="F:hydroxypyruvate reductase [NAD(P)H] activity"/>
    <property type="evidence" value="ECO:0007669"/>
    <property type="project" value="TreeGrafter"/>
</dbReference>
<keyword evidence="7" id="KW-1185">Reference proteome</keyword>
<organism evidence="6 7">
    <name type="scientific">Rubritalea profundi</name>
    <dbReference type="NCBI Taxonomy" id="1658618"/>
    <lineage>
        <taxon>Bacteria</taxon>
        <taxon>Pseudomonadati</taxon>
        <taxon>Verrucomicrobiota</taxon>
        <taxon>Verrucomicrobiia</taxon>
        <taxon>Verrucomicrobiales</taxon>
        <taxon>Rubritaleaceae</taxon>
        <taxon>Rubritalea</taxon>
    </lineage>
</organism>
<dbReference type="EMBL" id="MQWA01000001">
    <property type="protein sequence ID" value="PQJ28273.1"/>
    <property type="molecule type" value="Genomic_DNA"/>
</dbReference>
<dbReference type="InterPro" id="IPR006139">
    <property type="entry name" value="D-isomer_2_OHA_DH_cat_dom"/>
</dbReference>
<dbReference type="AlphaFoldDB" id="A0A2S7U270"/>
<evidence type="ECO:0000313" key="7">
    <source>
        <dbReference type="Proteomes" id="UP000239907"/>
    </source>
</evidence>
<evidence type="ECO:0000256" key="1">
    <source>
        <dbReference type="ARBA" id="ARBA00023002"/>
    </source>
</evidence>
<evidence type="ECO:0000256" key="2">
    <source>
        <dbReference type="ARBA" id="ARBA00023027"/>
    </source>
</evidence>
<reference evidence="6 7" key="1">
    <citation type="submission" date="2016-12" db="EMBL/GenBank/DDBJ databases">
        <title>Study of bacterial adaptation to deep sea.</title>
        <authorList>
            <person name="Song J."/>
            <person name="Yoshizawa S."/>
            <person name="Kogure K."/>
        </authorList>
    </citation>
    <scope>NUCLEOTIDE SEQUENCE [LARGE SCALE GENOMIC DNA]</scope>
    <source>
        <strain evidence="6 7">SAORIC-165</strain>
    </source>
</reference>
<keyword evidence="2" id="KW-0520">NAD</keyword>
<evidence type="ECO:0000259" key="5">
    <source>
        <dbReference type="Pfam" id="PF02826"/>
    </source>
</evidence>
<dbReference type="PANTHER" id="PTHR10996:SF178">
    <property type="entry name" value="2-HYDROXYACID DEHYDROGENASE YGL185C-RELATED"/>
    <property type="match status" value="1"/>
</dbReference>
<dbReference type="SUPFAM" id="SSF52283">
    <property type="entry name" value="Formate/glycerate dehydrogenase catalytic domain-like"/>
    <property type="match status" value="1"/>
</dbReference>
<comment type="caution">
    <text evidence="6">The sequence shown here is derived from an EMBL/GenBank/DDBJ whole genome shotgun (WGS) entry which is preliminary data.</text>
</comment>
<dbReference type="GO" id="GO:0030267">
    <property type="term" value="F:glyoxylate reductase (NADPH) activity"/>
    <property type="evidence" value="ECO:0007669"/>
    <property type="project" value="TreeGrafter"/>
</dbReference>
<feature type="domain" description="D-isomer specific 2-hydroxyacid dehydrogenase catalytic" evidence="4">
    <location>
        <begin position="28"/>
        <end position="325"/>
    </location>
</feature>
<evidence type="ECO:0008006" key="8">
    <source>
        <dbReference type="Google" id="ProtNLM"/>
    </source>
</evidence>
<dbReference type="Gene3D" id="3.40.50.720">
    <property type="entry name" value="NAD(P)-binding Rossmann-like Domain"/>
    <property type="match status" value="2"/>
</dbReference>
<sequence>MTIYVSEISYHKAQSTFERLNSETAYNFVPVAEDEDSLSAAIKDNQIQAFIADIYPYTGALYKALPKGGIITRYGVGHDSIDKDQASENGIHVANTPGVLDNAVAEHACWMIGSSARHLHTAHKSTVAGEWAPQGGVELRGRKVAILGFGRIGQELCKKLTYGFGMDVTGVDIRPEEDFADLKESVGFSKYTTDRAAALAEADYVVLLMAVVPATKHIANTEFFKSMKSSAILVNSARGALVCENDLYDALQDGTIAGAALDVFEQEPYQPQDAAKDLRGLSNILVTPHVGSNTEESNAAMASTAAQNIITILEQGPDACANIVNR</sequence>